<evidence type="ECO:0000256" key="11">
    <source>
        <dbReference type="HAMAP-Rule" id="MF_01023"/>
    </source>
</evidence>
<keyword evidence="8 11" id="KW-0663">Pyridoxal phosphate</keyword>
<keyword evidence="6 11" id="KW-0028">Amino-acid biosynthesis</keyword>
<dbReference type="EMBL" id="CP072642">
    <property type="protein sequence ID" value="QUV94440.1"/>
    <property type="molecule type" value="Genomic_DNA"/>
</dbReference>
<dbReference type="PANTHER" id="PTHR43643:SF6">
    <property type="entry name" value="HISTIDINOL-PHOSPHATE AMINOTRANSFERASE"/>
    <property type="match status" value="1"/>
</dbReference>
<keyword evidence="14" id="KW-1185">Reference proteome</keyword>
<dbReference type="PROSITE" id="PS00599">
    <property type="entry name" value="AA_TRANSFER_CLASS_2"/>
    <property type="match status" value="1"/>
</dbReference>
<comment type="cofactor">
    <cofactor evidence="1 11">
        <name>pyridoxal 5'-phosphate</name>
        <dbReference type="ChEBI" id="CHEBI:597326"/>
    </cofactor>
</comment>
<dbReference type="InterPro" id="IPR001917">
    <property type="entry name" value="Aminotrans_II_pyridoxalP_BS"/>
</dbReference>
<dbReference type="InterPro" id="IPR015421">
    <property type="entry name" value="PyrdxlP-dep_Trfase_major"/>
</dbReference>
<proteinExistence type="inferred from homology"/>
<dbReference type="Gene3D" id="3.90.1150.10">
    <property type="entry name" value="Aspartate Aminotransferase, domain 1"/>
    <property type="match status" value="1"/>
</dbReference>
<evidence type="ECO:0000256" key="1">
    <source>
        <dbReference type="ARBA" id="ARBA00001933"/>
    </source>
</evidence>
<dbReference type="InterPro" id="IPR050106">
    <property type="entry name" value="HistidinolP_aminotransfase"/>
</dbReference>
<evidence type="ECO:0000256" key="4">
    <source>
        <dbReference type="ARBA" id="ARBA00011738"/>
    </source>
</evidence>
<keyword evidence="5 11" id="KW-0032">Aminotransferase</keyword>
<evidence type="ECO:0000256" key="8">
    <source>
        <dbReference type="ARBA" id="ARBA00022898"/>
    </source>
</evidence>
<dbReference type="RefSeq" id="WP_211422734.1">
    <property type="nucleotide sequence ID" value="NZ_CP072642.1"/>
</dbReference>
<feature type="domain" description="Aminotransferase class I/classII large" evidence="12">
    <location>
        <begin position="27"/>
        <end position="352"/>
    </location>
</feature>
<dbReference type="InterPro" id="IPR004839">
    <property type="entry name" value="Aminotransferase_I/II_large"/>
</dbReference>
<dbReference type="PANTHER" id="PTHR43643">
    <property type="entry name" value="HISTIDINOL-PHOSPHATE AMINOTRANSFERASE 2"/>
    <property type="match status" value="1"/>
</dbReference>
<evidence type="ECO:0000256" key="2">
    <source>
        <dbReference type="ARBA" id="ARBA00005011"/>
    </source>
</evidence>
<dbReference type="GO" id="GO:0004400">
    <property type="term" value="F:histidinol-phosphate transaminase activity"/>
    <property type="evidence" value="ECO:0007669"/>
    <property type="project" value="UniProtKB-EC"/>
</dbReference>
<keyword evidence="9 11" id="KW-0368">Histidine biosynthesis</keyword>
<dbReference type="InterPro" id="IPR015424">
    <property type="entry name" value="PyrdxlP-dep_Trfase"/>
</dbReference>
<feature type="modified residue" description="N6-(pyridoxal phosphate)lysine" evidence="11">
    <location>
        <position position="215"/>
    </location>
</feature>
<gene>
    <name evidence="11 13" type="primary">hisC</name>
    <name evidence="13" type="ORF">J8C05_03050</name>
</gene>
<dbReference type="InterPro" id="IPR015422">
    <property type="entry name" value="PyrdxlP-dep_Trfase_small"/>
</dbReference>
<dbReference type="CDD" id="cd00609">
    <property type="entry name" value="AAT_like"/>
    <property type="match status" value="1"/>
</dbReference>
<protein>
    <recommendedName>
        <fullName evidence="11">Histidinol-phosphate aminotransferase</fullName>
        <ecNumber evidence="11">2.6.1.9</ecNumber>
    </recommendedName>
    <alternativeName>
        <fullName evidence="11">Imidazole acetol-phosphate transaminase</fullName>
    </alternativeName>
</protein>
<comment type="pathway">
    <text evidence="2 11">Amino-acid biosynthesis; L-histidine biosynthesis; L-histidine from 5-phospho-alpha-D-ribose 1-diphosphate: step 7/9.</text>
</comment>
<evidence type="ECO:0000313" key="14">
    <source>
        <dbReference type="Proteomes" id="UP000677668"/>
    </source>
</evidence>
<evidence type="ECO:0000256" key="3">
    <source>
        <dbReference type="ARBA" id="ARBA00007970"/>
    </source>
</evidence>
<evidence type="ECO:0000256" key="10">
    <source>
        <dbReference type="ARBA" id="ARBA00047481"/>
    </source>
</evidence>
<dbReference type="SUPFAM" id="SSF53383">
    <property type="entry name" value="PLP-dependent transferases"/>
    <property type="match status" value="1"/>
</dbReference>
<comment type="similarity">
    <text evidence="3 11">Belongs to the class-II pyridoxal-phosphate-dependent aminotransferase family. Histidinol-phosphate aminotransferase subfamily.</text>
</comment>
<name>A0ABX8B3Y0_9BACT</name>
<sequence length="361" mass="39949">MRTFDDLIKPSVRRLQAYTLTPHRVPIKLNQNENPFGIPPAIVAETLRRVAGRDWARYPDFVPTELQTALARFAGWRADGVVVGNGSNEIIQALLTILVAPGTPVVLSEPTFTVYRLMVEVLGGTVVNVPPRADFSYDIPAMLEAAHRTCAVAVILCSPNNPTGVTVDEPALRAFLTDFDGFVVVDEAYHEFCQQNFVPLLSDFPRLVVLRTFSKAMAMAGLRIGYGLMAPELATELGKAKLPYNVNFFSLAAAQVAVEMYADELRPLVERIIHERARVSAAMASFDRFRLLPSQANFHLLHTPHVPPRHLFEALLARGVLIRDVSRYPLLSEYVRFNIGTPEENDALLAALQAVHPEAAT</sequence>
<dbReference type="Proteomes" id="UP000677668">
    <property type="component" value="Chromosome 1"/>
</dbReference>
<evidence type="ECO:0000313" key="13">
    <source>
        <dbReference type="EMBL" id="QUV94440.1"/>
    </source>
</evidence>
<dbReference type="NCBIfam" id="TIGR01141">
    <property type="entry name" value="hisC"/>
    <property type="match status" value="1"/>
</dbReference>
<reference evidence="13 14" key="1">
    <citation type="submission" date="2021-03" db="EMBL/GenBank/DDBJ databases">
        <title>Genomic and phenotypic characterization of Chloracidobacterium isolates provides evidence for multiple species.</title>
        <authorList>
            <person name="Saini M.K."/>
            <person name="Costas A.M.G."/>
            <person name="Tank M."/>
            <person name="Bryant D.A."/>
        </authorList>
    </citation>
    <scope>NUCLEOTIDE SEQUENCE [LARGE SCALE GENOMIC DNA]</scope>
    <source>
        <strain evidence="13 14">N</strain>
    </source>
</reference>
<dbReference type="Gene3D" id="3.40.640.10">
    <property type="entry name" value="Type I PLP-dependent aspartate aminotransferase-like (Major domain)"/>
    <property type="match status" value="1"/>
</dbReference>
<evidence type="ECO:0000256" key="9">
    <source>
        <dbReference type="ARBA" id="ARBA00023102"/>
    </source>
</evidence>
<dbReference type="InterPro" id="IPR005861">
    <property type="entry name" value="HisP_aminotrans"/>
</dbReference>
<evidence type="ECO:0000259" key="12">
    <source>
        <dbReference type="Pfam" id="PF00155"/>
    </source>
</evidence>
<organism evidence="13 14">
    <name type="scientific">Chloracidobacterium sp. N</name>
    <dbReference type="NCBI Taxonomy" id="2821540"/>
    <lineage>
        <taxon>Bacteria</taxon>
        <taxon>Pseudomonadati</taxon>
        <taxon>Acidobacteriota</taxon>
        <taxon>Terriglobia</taxon>
        <taxon>Terriglobales</taxon>
        <taxon>Acidobacteriaceae</taxon>
        <taxon>Chloracidobacterium</taxon>
        <taxon>Chloracidobacterium aggregatum</taxon>
    </lineage>
</organism>
<keyword evidence="7 11" id="KW-0808">Transferase</keyword>
<accession>A0ABX8B3Y0</accession>
<dbReference type="Pfam" id="PF00155">
    <property type="entry name" value="Aminotran_1_2"/>
    <property type="match status" value="1"/>
</dbReference>
<evidence type="ECO:0000256" key="7">
    <source>
        <dbReference type="ARBA" id="ARBA00022679"/>
    </source>
</evidence>
<dbReference type="HAMAP" id="MF_01023">
    <property type="entry name" value="HisC_aminotrans_2"/>
    <property type="match status" value="1"/>
</dbReference>
<dbReference type="EC" id="2.6.1.9" evidence="11"/>
<comment type="catalytic activity">
    <reaction evidence="10 11">
        <text>L-histidinol phosphate + 2-oxoglutarate = 3-(imidazol-4-yl)-2-oxopropyl phosphate + L-glutamate</text>
        <dbReference type="Rhea" id="RHEA:23744"/>
        <dbReference type="ChEBI" id="CHEBI:16810"/>
        <dbReference type="ChEBI" id="CHEBI:29985"/>
        <dbReference type="ChEBI" id="CHEBI:57766"/>
        <dbReference type="ChEBI" id="CHEBI:57980"/>
        <dbReference type="EC" id="2.6.1.9"/>
    </reaction>
</comment>
<evidence type="ECO:0000256" key="6">
    <source>
        <dbReference type="ARBA" id="ARBA00022605"/>
    </source>
</evidence>
<evidence type="ECO:0000256" key="5">
    <source>
        <dbReference type="ARBA" id="ARBA00022576"/>
    </source>
</evidence>
<comment type="subunit">
    <text evidence="4 11">Homodimer.</text>
</comment>